<dbReference type="Pfam" id="PF00069">
    <property type="entry name" value="Pkinase"/>
    <property type="match status" value="1"/>
</dbReference>
<feature type="domain" description="Protein kinase" evidence="2">
    <location>
        <begin position="1"/>
        <end position="290"/>
    </location>
</feature>
<protein>
    <recommendedName>
        <fullName evidence="2">Protein kinase domain-containing protein</fullName>
    </recommendedName>
</protein>
<reference evidence="3" key="1">
    <citation type="submission" date="2021-01" db="EMBL/GenBank/DDBJ databases">
        <authorList>
            <consortium name="Genoscope - CEA"/>
            <person name="William W."/>
        </authorList>
    </citation>
    <scope>NUCLEOTIDE SEQUENCE</scope>
</reference>
<sequence>MNQRLINGNVYENVRKLNQHGAETDNFIANIKGNENEEFVIKQYKTINEAELLAIKEIKRLQNEQEPKCLNIIKIIELQDNRRISQAKDILVYVVLEKGKNNVEELIKSISFTILSQQQKLNYFAQMLQGVKELHDIGYFHRDLKPENFVYFENSNQEIQIKLIDFGQVKSNNDKRNTLQRGTFNYMAPEVGNVNGNTNYDKTADIWSLGIICYEMLTKADFLKDTKSKDFTRQLSNLTQELVNERIKNTNNIDDFTKSLLLQMLQIQGDKRAELKSLIDQIIQKEKENFQSQIDKLKKFFDSFEKNINKKNNKINFYTQAKFQIFRLKKIQDDISDYEKMIKNFVDLQKQENMINQYWKSQQLIKYQSFNKKIKEYYRDQKRLESSIKQADNIIVSIDQDFYQFYKGKINKLIMSLKDNQKKFENLSDKYKEYFKINQIITKIEMHIKQLNDFNQQLDQGEIKNYQQLDQIMDQINRDQQEFEKLHQNCIQKVLVDRNVEVLNNIRKQKLTNIEGQLEVYKDQMDKLKIQINNFINNQYCDNQFTKDLIKNKQIKIDQNISQFQEQFTNFKEFNQFTLEEINNQIKQLEQFEEKLKKQLEDEQEQANQLQQQIFKIGADIKSNQVKEIKKLTEELQQKQKEFTNALQSFNIAQEENIQQIKQIQEKRKDLYNQLLQEVDTLQNYSKVNQSNQELFGEVLKELKTTQGSVEDFEEMVIKQQKYNQEKTKKLEFVLKNVKNKPSELQFNNGDNNLIYQYEQLIQKEQQIQQEINDLISQEQNQQLNPEVFNQMKNRIENLKSEIDNQIQQIPKDNEIKQQVKKELENYKKLYVPVNYIIQYHLTRYCERIKENADKMKNKQQNEQMAEYTQKENEAQDLLKIYENILFDKQNKQIDEMERDYKQIQEHIQDQENFIKQKNNEMLDAALKDIQEIINEEYYYKIPEFTQMLIFQRIFQK</sequence>
<dbReference type="PANTHER" id="PTHR44167">
    <property type="entry name" value="OVARIAN-SPECIFIC SERINE/THREONINE-PROTEIN KINASE LOK-RELATED"/>
    <property type="match status" value="1"/>
</dbReference>
<dbReference type="GO" id="GO:0004674">
    <property type="term" value="F:protein serine/threonine kinase activity"/>
    <property type="evidence" value="ECO:0007669"/>
    <property type="project" value="TreeGrafter"/>
</dbReference>
<organism evidence="3 4">
    <name type="scientific">Paramecium sonneborni</name>
    <dbReference type="NCBI Taxonomy" id="65129"/>
    <lineage>
        <taxon>Eukaryota</taxon>
        <taxon>Sar</taxon>
        <taxon>Alveolata</taxon>
        <taxon>Ciliophora</taxon>
        <taxon>Intramacronucleata</taxon>
        <taxon>Oligohymenophorea</taxon>
        <taxon>Peniculida</taxon>
        <taxon>Parameciidae</taxon>
        <taxon>Paramecium</taxon>
    </lineage>
</organism>
<proteinExistence type="predicted"/>
<dbReference type="GO" id="GO:0005524">
    <property type="term" value="F:ATP binding"/>
    <property type="evidence" value="ECO:0007669"/>
    <property type="project" value="InterPro"/>
</dbReference>
<evidence type="ECO:0000256" key="1">
    <source>
        <dbReference type="SAM" id="Coils"/>
    </source>
</evidence>
<feature type="coiled-coil region" evidence="1">
    <location>
        <begin position="758"/>
        <end position="809"/>
    </location>
</feature>
<dbReference type="GO" id="GO:0044773">
    <property type="term" value="P:mitotic DNA damage checkpoint signaling"/>
    <property type="evidence" value="ECO:0007669"/>
    <property type="project" value="TreeGrafter"/>
</dbReference>
<dbReference type="GO" id="GO:0005634">
    <property type="term" value="C:nucleus"/>
    <property type="evidence" value="ECO:0007669"/>
    <property type="project" value="TreeGrafter"/>
</dbReference>
<dbReference type="Proteomes" id="UP000692954">
    <property type="component" value="Unassembled WGS sequence"/>
</dbReference>
<dbReference type="OrthoDB" id="331171at2759"/>
<evidence type="ECO:0000313" key="4">
    <source>
        <dbReference type="Proteomes" id="UP000692954"/>
    </source>
</evidence>
<dbReference type="AlphaFoldDB" id="A0A8S1P0S6"/>
<evidence type="ECO:0000259" key="2">
    <source>
        <dbReference type="PROSITE" id="PS50011"/>
    </source>
</evidence>
<dbReference type="PROSITE" id="PS00108">
    <property type="entry name" value="PROTEIN_KINASE_ST"/>
    <property type="match status" value="1"/>
</dbReference>
<dbReference type="SMART" id="SM00220">
    <property type="entry name" value="S_TKc"/>
    <property type="match status" value="1"/>
</dbReference>
<dbReference type="PROSITE" id="PS50011">
    <property type="entry name" value="PROTEIN_KINASE_DOM"/>
    <property type="match status" value="1"/>
</dbReference>
<feature type="coiled-coil region" evidence="1">
    <location>
        <begin position="466"/>
        <end position="538"/>
    </location>
</feature>
<feature type="coiled-coil region" evidence="1">
    <location>
        <begin position="846"/>
        <end position="921"/>
    </location>
</feature>
<keyword evidence="1" id="KW-0175">Coiled coil</keyword>
<dbReference type="GO" id="GO:0005737">
    <property type="term" value="C:cytoplasm"/>
    <property type="evidence" value="ECO:0007669"/>
    <property type="project" value="TreeGrafter"/>
</dbReference>
<accession>A0A8S1P0S6</accession>
<evidence type="ECO:0000313" key="3">
    <source>
        <dbReference type="EMBL" id="CAD8096083.1"/>
    </source>
</evidence>
<dbReference type="InterPro" id="IPR000719">
    <property type="entry name" value="Prot_kinase_dom"/>
</dbReference>
<gene>
    <name evidence="3" type="ORF">PSON_ATCC_30995.1.T0650250</name>
</gene>
<keyword evidence="4" id="KW-1185">Reference proteome</keyword>
<feature type="coiled-coil region" evidence="1">
    <location>
        <begin position="575"/>
        <end position="674"/>
    </location>
</feature>
<dbReference type="InterPro" id="IPR008271">
    <property type="entry name" value="Ser/Thr_kinase_AS"/>
</dbReference>
<dbReference type="EMBL" id="CAJJDN010000065">
    <property type="protein sequence ID" value="CAD8096083.1"/>
    <property type="molecule type" value="Genomic_DNA"/>
</dbReference>
<name>A0A8S1P0S6_9CILI</name>
<dbReference type="PANTHER" id="PTHR44167:SF24">
    <property type="entry name" value="SERINE_THREONINE-PROTEIN KINASE CHK2"/>
    <property type="match status" value="1"/>
</dbReference>
<comment type="caution">
    <text evidence="3">The sequence shown here is derived from an EMBL/GenBank/DDBJ whole genome shotgun (WGS) entry which is preliminary data.</text>
</comment>